<protein>
    <submittedName>
        <fullName evidence="2">Uncharacterized protein</fullName>
    </submittedName>
</protein>
<gene>
    <name evidence="2" type="ORF">EYF80_005036</name>
</gene>
<dbReference type="Proteomes" id="UP000314294">
    <property type="component" value="Unassembled WGS sequence"/>
</dbReference>
<dbReference type="EMBL" id="SRLO01000025">
    <property type="protein sequence ID" value="TNN84621.1"/>
    <property type="molecule type" value="Genomic_DNA"/>
</dbReference>
<name>A0A4Z2J3V2_9TELE</name>
<sequence>MTQTTNQTNKQRFSKLSFAPEETVHAPAVRVTLQLRLPCPVAGSMKGEKVVKEAPKGGASGLEGGCLGLGHGDKKQNKVIVLCRRRGGGGEEEIEEEEAAVKRGEKQSCQNVEE</sequence>
<proteinExistence type="predicted"/>
<evidence type="ECO:0000256" key="1">
    <source>
        <dbReference type="SAM" id="MobiDB-lite"/>
    </source>
</evidence>
<keyword evidence="3" id="KW-1185">Reference proteome</keyword>
<dbReference type="AlphaFoldDB" id="A0A4Z2J3V2"/>
<feature type="region of interest" description="Disordered" evidence="1">
    <location>
        <begin position="88"/>
        <end position="114"/>
    </location>
</feature>
<reference evidence="2 3" key="1">
    <citation type="submission" date="2019-03" db="EMBL/GenBank/DDBJ databases">
        <title>First draft genome of Liparis tanakae, snailfish: a comprehensive survey of snailfish specific genes.</title>
        <authorList>
            <person name="Kim W."/>
            <person name="Song I."/>
            <person name="Jeong J.-H."/>
            <person name="Kim D."/>
            <person name="Kim S."/>
            <person name="Ryu S."/>
            <person name="Song J.Y."/>
            <person name="Lee S.K."/>
        </authorList>
    </citation>
    <scope>NUCLEOTIDE SEQUENCE [LARGE SCALE GENOMIC DNA]</scope>
    <source>
        <tissue evidence="2">Muscle</tissue>
    </source>
</reference>
<accession>A0A4Z2J3V2</accession>
<evidence type="ECO:0000313" key="2">
    <source>
        <dbReference type="EMBL" id="TNN84621.1"/>
    </source>
</evidence>
<organism evidence="2 3">
    <name type="scientific">Liparis tanakae</name>
    <name type="common">Tanaka's snailfish</name>
    <dbReference type="NCBI Taxonomy" id="230148"/>
    <lineage>
        <taxon>Eukaryota</taxon>
        <taxon>Metazoa</taxon>
        <taxon>Chordata</taxon>
        <taxon>Craniata</taxon>
        <taxon>Vertebrata</taxon>
        <taxon>Euteleostomi</taxon>
        <taxon>Actinopterygii</taxon>
        <taxon>Neopterygii</taxon>
        <taxon>Teleostei</taxon>
        <taxon>Neoteleostei</taxon>
        <taxon>Acanthomorphata</taxon>
        <taxon>Eupercaria</taxon>
        <taxon>Perciformes</taxon>
        <taxon>Cottioidei</taxon>
        <taxon>Cottales</taxon>
        <taxon>Liparidae</taxon>
        <taxon>Liparis</taxon>
    </lineage>
</organism>
<comment type="caution">
    <text evidence="2">The sequence shown here is derived from an EMBL/GenBank/DDBJ whole genome shotgun (WGS) entry which is preliminary data.</text>
</comment>
<evidence type="ECO:0000313" key="3">
    <source>
        <dbReference type="Proteomes" id="UP000314294"/>
    </source>
</evidence>